<dbReference type="GeneID" id="75830631"/>
<evidence type="ECO:0000313" key="1">
    <source>
        <dbReference type="EMBL" id="KAI6777870.1"/>
    </source>
</evidence>
<dbReference type="Pfam" id="PF09797">
    <property type="entry name" value="NatB_MDM20"/>
    <property type="match status" value="1"/>
</dbReference>
<accession>A0A9P9XUQ2</accession>
<comment type="caution">
    <text evidence="1">The sequence shown here is derived from an EMBL/GenBank/DDBJ whole genome shotgun (WGS) entry which is preliminary data.</text>
</comment>
<dbReference type="RefSeq" id="XP_051358726.1">
    <property type="nucleotide sequence ID" value="XM_051510352.1"/>
</dbReference>
<keyword evidence="2" id="KW-1185">Reference proteome</keyword>
<reference evidence="1" key="2">
    <citation type="submission" date="2022-07" db="EMBL/GenBank/DDBJ databases">
        <authorList>
            <person name="Goncalves M.F.M."/>
            <person name="Hilario S."/>
            <person name="Van De Peer Y."/>
            <person name="Esteves A.C."/>
            <person name="Alves A."/>
        </authorList>
    </citation>
    <scope>NUCLEOTIDE SEQUENCE</scope>
    <source>
        <strain evidence="1">MUM 19.33</strain>
    </source>
</reference>
<evidence type="ECO:0000313" key="2">
    <source>
        <dbReference type="Proteomes" id="UP001055219"/>
    </source>
</evidence>
<name>A0A9P9XUQ2_9HYPO</name>
<dbReference type="EMBL" id="JAGIXG020000094">
    <property type="protein sequence ID" value="KAI6777870.1"/>
    <property type="molecule type" value="Genomic_DNA"/>
</dbReference>
<dbReference type="Proteomes" id="UP001055219">
    <property type="component" value="Unassembled WGS sequence"/>
</dbReference>
<protein>
    <submittedName>
        <fullName evidence="1">N-terminal acetyltransferase B complex subunit-like protein</fullName>
    </submittedName>
</protein>
<dbReference type="AlphaFoldDB" id="A0A9P9XUQ2"/>
<dbReference type="OrthoDB" id="1874341at2759"/>
<dbReference type="InterPro" id="IPR019183">
    <property type="entry name" value="NAA25_NatB_aux_su"/>
</dbReference>
<organism evidence="1 2">
    <name type="scientific">Emericellopsis cladophorae</name>
    <dbReference type="NCBI Taxonomy" id="2686198"/>
    <lineage>
        <taxon>Eukaryota</taxon>
        <taxon>Fungi</taxon>
        <taxon>Dikarya</taxon>
        <taxon>Ascomycota</taxon>
        <taxon>Pezizomycotina</taxon>
        <taxon>Sordariomycetes</taxon>
        <taxon>Hypocreomycetidae</taxon>
        <taxon>Hypocreales</taxon>
        <taxon>Bionectriaceae</taxon>
        <taxon>Emericellopsis</taxon>
    </lineage>
</organism>
<gene>
    <name evidence="1" type="ORF">J7T54_004142</name>
</gene>
<proteinExistence type="predicted"/>
<sequence length="1169" mass="130877">MQRMKPSLKDGVDLQLQTAFANGNWPLAARLAESRLRMTKDPYYEIVQVCAQCQVDEPSTKFAAVAAVSRLLRDKHPAAGDFNALSLLEWASKSTASPTFFVESIGPLRAQAVKGRPKDKHAALQSLESCLTHWDLRSAQQIAAVLDRSYPQERRYLFWNIALTYLLSTSDQAEQQQKRLYGTLALKQIQKAAQVTEQVQSDDKNVSSDSYRGIRTAEEKWLLYKIVETHGSKAEYEALAYSHKFGPLNQLRQGDKTLFAKYTQKLSADGNWAKAYSLCEDALLMKTEKGTLGLLACDHDTLELLVTAAGHACGGDARKKVGKILSTLLSVPGLSSIHRRNILLARVNVTFTLLPKQEPTLTTDGSNKYLLDLCGYIRDQWSSPSCFEDISRFLDLLDHDSLRLLVHELLPNIQVENELDKAGQWRVLLLKVEYLASTTRRWEDGLGELRSRIIGFYEEANAWSSPGNRTVSTDLALLAAFCDIRLGTSEHLLHATLLLEHQLSLDTSQTQLCLVLMQLHLALGSVKRARELWDGLAVKRSTIDALGPLFYDRLSTVAPKMLSPMDDMGWKLMDTFVHHYEQSLKTPMHRRLVDTLYSEAYSSMIEIPCFVRKLRWSTTRAISLVEESRVGRLNGLAQHDVFSDRRFTDLVDTTSLHSKIDYGAFPMWDSQEAVPIHVLLRYGPSPRARRVQCGLITEAFHDLWGDNSTTPGYKVPRLSTQGDCAFAAETLGQLSNTLDRLLLAQEDDLTPAEATYYELLGGVCLLIELCSNDQQAPGVVDPVISQLLDAVVAGLAGLGASLPKAQDEGIEHVAATMRSMHTIGMCREAASTVQIAMKLLHELREQDKEQVNIFGGRHQSKALSAKIESVQQSAGTAATQAQDCIASLGGYTVDHLQSHMDAWLLRTGFQLEGPQLPSDFTLPFDQSRSSKSTKYKTLIPILGHIFGITKLRGLEKLEHMWGEDDDDLDADTPQLRGPPTYGAKFIESLWKLASHSYMDQLAHDPNVPEPKTAEALFFDYILQNAENVSNTSCLNFVVEIKAVLAAIRQLDELESKSAVRAYDGMPIMPLQKRVELISKIQGLQSMRREYCQAEEFSPKLNKGDLDRMLYSVVDEVNLQRAKADTRRHETMEHLKEMDELGKKRKASGERVERLLKRLKKCESREAAAT</sequence>
<reference evidence="1" key="1">
    <citation type="journal article" date="2021" name="J Fungi (Basel)">
        <title>Genomic and Metabolomic Analyses of the Marine Fungus Emericellopsis cladophorae: Insights into Saltwater Adaptability Mechanisms and Its Biosynthetic Potential.</title>
        <authorList>
            <person name="Goncalves M.F.M."/>
            <person name="Hilario S."/>
            <person name="Van de Peer Y."/>
            <person name="Esteves A.C."/>
            <person name="Alves A."/>
        </authorList>
    </citation>
    <scope>NUCLEOTIDE SEQUENCE</scope>
    <source>
        <strain evidence="1">MUM 19.33</strain>
    </source>
</reference>